<dbReference type="GO" id="GO:0005737">
    <property type="term" value="C:cytoplasm"/>
    <property type="evidence" value="ECO:0007669"/>
    <property type="project" value="UniProtKB-SubCell"/>
</dbReference>
<protein>
    <recommendedName>
        <fullName evidence="3">Small ribosomal subunit biogenesis GTPase RsgA</fullName>
        <ecNumber evidence="3">3.6.1.-</ecNumber>
    </recommendedName>
</protein>
<dbReference type="GO" id="GO:0019843">
    <property type="term" value="F:rRNA binding"/>
    <property type="evidence" value="ECO:0007669"/>
    <property type="project" value="UniProtKB-KW"/>
</dbReference>
<evidence type="ECO:0000313" key="7">
    <source>
        <dbReference type="Proteomes" id="UP000515928"/>
    </source>
</evidence>
<dbReference type="EMBL" id="CP060715">
    <property type="protein sequence ID" value="QNN61841.1"/>
    <property type="molecule type" value="Genomic_DNA"/>
</dbReference>
<dbReference type="EC" id="3.6.1.-" evidence="3"/>
<feature type="binding site" evidence="3">
    <location>
        <position position="247"/>
    </location>
    <ligand>
        <name>Zn(2+)</name>
        <dbReference type="ChEBI" id="CHEBI:29105"/>
    </ligand>
</feature>
<comment type="similarity">
    <text evidence="3">Belongs to the TRAFAC class YlqF/YawG GTPase family. RsgA subfamily.</text>
</comment>
<dbReference type="CDD" id="cd01854">
    <property type="entry name" value="YjeQ_EngC"/>
    <property type="match status" value="1"/>
</dbReference>
<dbReference type="RefSeq" id="WP_187535031.1">
    <property type="nucleotide sequence ID" value="NZ_CBCSHU010000010.1"/>
</dbReference>
<dbReference type="PANTHER" id="PTHR32120">
    <property type="entry name" value="SMALL RIBOSOMAL SUBUNIT BIOGENESIS GTPASE RSGA"/>
    <property type="match status" value="1"/>
</dbReference>
<keyword evidence="3" id="KW-0963">Cytoplasm</keyword>
<comment type="cofactor">
    <cofactor evidence="3">
        <name>Zn(2+)</name>
        <dbReference type="ChEBI" id="CHEBI:29105"/>
    </cofactor>
    <text evidence="3">Binds 1 zinc ion per subunit.</text>
</comment>
<dbReference type="InterPro" id="IPR012340">
    <property type="entry name" value="NA-bd_OB-fold"/>
</dbReference>
<keyword evidence="3" id="KW-0690">Ribosome biogenesis</keyword>
<evidence type="ECO:0000259" key="4">
    <source>
        <dbReference type="PROSITE" id="PS50936"/>
    </source>
</evidence>
<comment type="function">
    <text evidence="3">One of several proteins that assist in the late maturation steps of the functional core of the 30S ribosomal subunit. Helps release RbfA from mature subunits. May play a role in the assembly of ribosomal proteins into the subunit. Circularly permuted GTPase that catalyzes slow GTP hydrolysis, GTPase activity is stimulated by the 30S ribosomal subunit.</text>
</comment>
<comment type="subunit">
    <text evidence="3">Monomer. Associates with 30S ribosomal subunit, binds 16S rRNA.</text>
</comment>
<dbReference type="NCBIfam" id="TIGR00157">
    <property type="entry name" value="ribosome small subunit-dependent GTPase A"/>
    <property type="match status" value="1"/>
</dbReference>
<name>A0A7G9S1W6_9FIRM</name>
<dbReference type="Proteomes" id="UP000515928">
    <property type="component" value="Chromosome"/>
</dbReference>
<dbReference type="InterPro" id="IPR030378">
    <property type="entry name" value="G_CP_dom"/>
</dbReference>
<keyword evidence="3" id="KW-0694">RNA-binding</keyword>
<keyword evidence="3" id="KW-0699">rRNA-binding</keyword>
<dbReference type="PROSITE" id="PS50936">
    <property type="entry name" value="ENGC_GTPASE"/>
    <property type="match status" value="1"/>
</dbReference>
<dbReference type="GO" id="GO:0005525">
    <property type="term" value="F:GTP binding"/>
    <property type="evidence" value="ECO:0007669"/>
    <property type="project" value="UniProtKB-UniRule"/>
</dbReference>
<proteinExistence type="inferred from homology"/>
<keyword evidence="7" id="KW-1185">Reference proteome</keyword>
<evidence type="ECO:0000256" key="2">
    <source>
        <dbReference type="ARBA" id="ARBA00023134"/>
    </source>
</evidence>
<dbReference type="GO" id="GO:0003924">
    <property type="term" value="F:GTPase activity"/>
    <property type="evidence" value="ECO:0007669"/>
    <property type="project" value="UniProtKB-UniRule"/>
</dbReference>
<dbReference type="KEGG" id="eio:H9L01_08980"/>
<dbReference type="PANTHER" id="PTHR32120:SF11">
    <property type="entry name" value="SMALL RIBOSOMAL SUBUNIT BIOGENESIS GTPASE RSGA 1, MITOCHONDRIAL-RELATED"/>
    <property type="match status" value="1"/>
</dbReference>
<feature type="domain" description="EngC GTPase" evidence="4">
    <location>
        <begin position="70"/>
        <end position="214"/>
    </location>
</feature>
<dbReference type="HAMAP" id="MF_01820">
    <property type="entry name" value="GTPase_RsgA"/>
    <property type="match status" value="1"/>
</dbReference>
<dbReference type="Pfam" id="PF03193">
    <property type="entry name" value="RsgA_GTPase"/>
    <property type="match status" value="1"/>
</dbReference>
<dbReference type="SUPFAM" id="SSF52540">
    <property type="entry name" value="P-loop containing nucleoside triphosphate hydrolases"/>
    <property type="match status" value="1"/>
</dbReference>
<keyword evidence="3" id="KW-0862">Zinc</keyword>
<evidence type="ECO:0000313" key="6">
    <source>
        <dbReference type="EMBL" id="QNN61841.1"/>
    </source>
</evidence>
<keyword evidence="2 3" id="KW-0342">GTP-binding</keyword>
<organism evidence="6 7">
    <name type="scientific">Erysipelothrix inopinata</name>
    <dbReference type="NCBI Taxonomy" id="225084"/>
    <lineage>
        <taxon>Bacteria</taxon>
        <taxon>Bacillati</taxon>
        <taxon>Bacillota</taxon>
        <taxon>Erysipelotrichia</taxon>
        <taxon>Erysipelotrichales</taxon>
        <taxon>Erysipelotrichaceae</taxon>
        <taxon>Erysipelothrix</taxon>
    </lineage>
</organism>
<dbReference type="GO" id="GO:0046872">
    <property type="term" value="F:metal ion binding"/>
    <property type="evidence" value="ECO:0007669"/>
    <property type="project" value="UniProtKB-KW"/>
</dbReference>
<reference evidence="6 7" key="1">
    <citation type="submission" date="2020-08" db="EMBL/GenBank/DDBJ databases">
        <title>Genome sequence of Erysipelothrix inopinata DSM 15511T.</title>
        <authorList>
            <person name="Hyun D.-W."/>
            <person name="Bae J.-W."/>
        </authorList>
    </citation>
    <scope>NUCLEOTIDE SEQUENCE [LARGE SCALE GENOMIC DNA]</scope>
    <source>
        <strain evidence="6 7">DSM 15511</strain>
    </source>
</reference>
<gene>
    <name evidence="3 6" type="primary">rsgA</name>
    <name evidence="6" type="ORF">H9L01_08980</name>
</gene>
<evidence type="ECO:0000256" key="3">
    <source>
        <dbReference type="HAMAP-Rule" id="MF_01820"/>
    </source>
</evidence>
<feature type="binding site" evidence="3">
    <location>
        <begin position="159"/>
        <end position="167"/>
    </location>
    <ligand>
        <name>GTP</name>
        <dbReference type="ChEBI" id="CHEBI:37565"/>
    </ligand>
</feature>
<keyword evidence="3" id="KW-0378">Hydrolase</keyword>
<dbReference type="InterPro" id="IPR010914">
    <property type="entry name" value="RsgA_GTPase_dom"/>
</dbReference>
<dbReference type="InterPro" id="IPR004881">
    <property type="entry name" value="Ribosome_biogen_GTPase_RsgA"/>
</dbReference>
<accession>A0A7G9S1W6</accession>
<feature type="binding site" evidence="3">
    <location>
        <position position="240"/>
    </location>
    <ligand>
        <name>Zn(2+)</name>
        <dbReference type="ChEBI" id="CHEBI:29105"/>
    </ligand>
</feature>
<dbReference type="InterPro" id="IPR027417">
    <property type="entry name" value="P-loop_NTPase"/>
</dbReference>
<keyword evidence="3" id="KW-0479">Metal-binding</keyword>
<dbReference type="AlphaFoldDB" id="A0A7G9S1W6"/>
<evidence type="ECO:0000256" key="1">
    <source>
        <dbReference type="ARBA" id="ARBA00022741"/>
    </source>
</evidence>
<feature type="binding site" evidence="3">
    <location>
        <position position="253"/>
    </location>
    <ligand>
        <name>Zn(2+)</name>
        <dbReference type="ChEBI" id="CHEBI:29105"/>
    </ligand>
</feature>
<evidence type="ECO:0000259" key="5">
    <source>
        <dbReference type="PROSITE" id="PS51721"/>
    </source>
</evidence>
<keyword evidence="1 3" id="KW-0547">Nucleotide-binding</keyword>
<comment type="subcellular location">
    <subcellularLocation>
        <location evidence="3">Cytoplasm</location>
    </subcellularLocation>
</comment>
<dbReference type="PROSITE" id="PS51721">
    <property type="entry name" value="G_CP"/>
    <property type="match status" value="1"/>
</dbReference>
<dbReference type="GO" id="GO:0042274">
    <property type="term" value="P:ribosomal small subunit biogenesis"/>
    <property type="evidence" value="ECO:0007669"/>
    <property type="project" value="UniProtKB-UniRule"/>
</dbReference>
<dbReference type="Gene3D" id="1.10.40.50">
    <property type="entry name" value="Probable gtpase engc, domain 3"/>
    <property type="match status" value="1"/>
</dbReference>
<feature type="domain" description="CP-type G" evidence="5">
    <location>
        <begin position="61"/>
        <end position="216"/>
    </location>
</feature>
<feature type="binding site" evidence="3">
    <location>
        <position position="245"/>
    </location>
    <ligand>
        <name>Zn(2+)</name>
        <dbReference type="ChEBI" id="CHEBI:29105"/>
    </ligand>
</feature>
<dbReference type="Gene3D" id="3.40.50.300">
    <property type="entry name" value="P-loop containing nucleotide triphosphate hydrolases"/>
    <property type="match status" value="1"/>
</dbReference>
<feature type="binding site" evidence="3">
    <location>
        <begin position="110"/>
        <end position="113"/>
    </location>
    <ligand>
        <name>GTP</name>
        <dbReference type="ChEBI" id="CHEBI:37565"/>
    </ligand>
</feature>
<sequence>MKEAIITRIVSNKYTVYFDSEFHDVVAMGKMRLGDKPIVGDRVEVELLDEKYVMQKVLPRRNKLIRPHVANIDQALIVMSVLEPDFSYTLVDRLIFLISLNDIEPIIVISKADLASESLMTSIREEYEKAGYHVIFTGEGYDTQPLEEILKDKISVLAGQSGVGKSSILNRINEDLELNTQEISKALGRGKHTTRHNQLYPIAQGWIADTPGFSSLDFSMVDPLELSRSIPDFRGYGDDCRYRDCLHIKEPGCALKEAVENGSVSKVRYQHYLECLKLIEETKVVRY</sequence>
<dbReference type="Gene3D" id="2.40.50.140">
    <property type="entry name" value="Nucleic acid-binding proteins"/>
    <property type="match status" value="1"/>
</dbReference>
<dbReference type="SUPFAM" id="SSF50249">
    <property type="entry name" value="Nucleic acid-binding proteins"/>
    <property type="match status" value="1"/>
</dbReference>